<gene>
    <name evidence="1" type="ORF">JIG36_25105</name>
</gene>
<organism evidence="1 2">
    <name type="scientific">Paractinoplanes ovalisporus</name>
    <dbReference type="NCBI Taxonomy" id="2810368"/>
    <lineage>
        <taxon>Bacteria</taxon>
        <taxon>Bacillati</taxon>
        <taxon>Actinomycetota</taxon>
        <taxon>Actinomycetes</taxon>
        <taxon>Micromonosporales</taxon>
        <taxon>Micromonosporaceae</taxon>
        <taxon>Paractinoplanes</taxon>
    </lineage>
</organism>
<protein>
    <submittedName>
        <fullName evidence="1">Uncharacterized protein</fullName>
    </submittedName>
</protein>
<sequence length="68" mass="7354">MGCDATGLTAVAAAIVGWGIFRIRDAATRALYDGWACPLPTERWRTFAHESSTADRVRNAARPLSFSA</sequence>
<dbReference type="Proteomes" id="UP000632138">
    <property type="component" value="Unassembled WGS sequence"/>
</dbReference>
<name>A0ABS2AG89_9ACTN</name>
<dbReference type="RefSeq" id="WP_203378848.1">
    <property type="nucleotide sequence ID" value="NZ_JAENHP010000008.1"/>
</dbReference>
<accession>A0ABS2AG89</accession>
<evidence type="ECO:0000313" key="2">
    <source>
        <dbReference type="Proteomes" id="UP000632138"/>
    </source>
</evidence>
<proteinExistence type="predicted"/>
<reference evidence="1 2" key="1">
    <citation type="submission" date="2021-01" db="EMBL/GenBank/DDBJ databases">
        <title>Actinoplanes sp. nov. LDG1-06 isolated from lichen.</title>
        <authorList>
            <person name="Saeng-In P."/>
            <person name="Phongsopitanun W."/>
            <person name="Kanchanasin P."/>
            <person name="Yuki M."/>
            <person name="Kudo T."/>
            <person name="Ohkuma M."/>
            <person name="Tanasupawat S."/>
        </authorList>
    </citation>
    <scope>NUCLEOTIDE SEQUENCE [LARGE SCALE GENOMIC DNA]</scope>
    <source>
        <strain evidence="1 2">LDG1-06</strain>
    </source>
</reference>
<dbReference type="EMBL" id="JAENHP010000008">
    <property type="protein sequence ID" value="MBM2618841.1"/>
    <property type="molecule type" value="Genomic_DNA"/>
</dbReference>
<evidence type="ECO:0000313" key="1">
    <source>
        <dbReference type="EMBL" id="MBM2618841.1"/>
    </source>
</evidence>
<comment type="caution">
    <text evidence="1">The sequence shown here is derived from an EMBL/GenBank/DDBJ whole genome shotgun (WGS) entry which is preliminary data.</text>
</comment>
<keyword evidence="2" id="KW-1185">Reference proteome</keyword>